<dbReference type="EMBL" id="FOCD01000001">
    <property type="protein sequence ID" value="SEM81299.1"/>
    <property type="molecule type" value="Genomic_DNA"/>
</dbReference>
<reference evidence="2 4" key="1">
    <citation type="submission" date="2014-07" db="EMBL/GenBank/DDBJ databases">
        <title>Complete genome sequence of a moderately halophilic bacterium Terribacillus aidingensis MP602, isolated from Cryptomeria fortunei in Tianmu mountain in China.</title>
        <authorList>
            <person name="Wang Y."/>
            <person name="Lu P."/>
            <person name="Zhang L."/>
        </authorList>
    </citation>
    <scope>NUCLEOTIDE SEQUENCE [LARGE SCALE GENOMIC DNA]</scope>
    <source>
        <strain evidence="2 4">MP602</strain>
    </source>
</reference>
<organism evidence="2 4">
    <name type="scientific">Terribacillus saccharophilus</name>
    <dbReference type="NCBI Taxonomy" id="361277"/>
    <lineage>
        <taxon>Bacteria</taxon>
        <taxon>Bacillati</taxon>
        <taxon>Bacillota</taxon>
        <taxon>Bacilli</taxon>
        <taxon>Bacillales</taxon>
        <taxon>Bacillaceae</taxon>
        <taxon>Terribacillus</taxon>
    </lineage>
</organism>
<dbReference type="KEGG" id="tap:GZ22_05900"/>
<proteinExistence type="predicted"/>
<dbReference type="Proteomes" id="UP000199735">
    <property type="component" value="Unassembled WGS sequence"/>
</dbReference>
<dbReference type="InterPro" id="IPR011009">
    <property type="entry name" value="Kinase-like_dom_sf"/>
</dbReference>
<dbReference type="HOGENOM" id="CLU_000288_135_5_9"/>
<sequence>MLYQVFRPFRLLHRYLVDKRYPQGAYIAERYRVIRKLGSGSYGTTYLCVDNIQQKTCTVKQLRRSRQGRKKYFRMFQQEYELLRELKHPSIPSASAFFHTDDGYFFVMDFVSGENLEQHIFDTKKQYYEKEALALTIDVAQVVDHLHSRRIYHGDIRIPNVMLAAGHASLIDFGLAKQFSGPKSSEEQSRLQQDLFDLGDILLYLLYTTFEKTTKKALPWTEELTLSPACKHVLEKLLGIQEPFSSVSETIDALKKAKEAAD</sequence>
<accession>A0AAX2ED96</accession>
<gene>
    <name evidence="2" type="ORF">GZ22_05900</name>
    <name evidence="3" type="ORF">SAMN04489762_1107</name>
</gene>
<dbReference type="PANTHER" id="PTHR44167:SF24">
    <property type="entry name" value="SERINE_THREONINE-PROTEIN KINASE CHK2"/>
    <property type="match status" value="1"/>
</dbReference>
<evidence type="ECO:0000313" key="3">
    <source>
        <dbReference type="EMBL" id="SEM81299.1"/>
    </source>
</evidence>
<feature type="domain" description="Protein kinase" evidence="1">
    <location>
        <begin position="31"/>
        <end position="262"/>
    </location>
</feature>
<accession>A0A075LP44</accession>
<dbReference type="RefSeq" id="WP_038559699.1">
    <property type="nucleotide sequence ID" value="NZ_CP008876.1"/>
</dbReference>
<keyword evidence="3" id="KW-0418">Kinase</keyword>
<dbReference type="GO" id="GO:0004674">
    <property type="term" value="F:protein serine/threonine kinase activity"/>
    <property type="evidence" value="ECO:0007669"/>
    <property type="project" value="UniProtKB-KW"/>
</dbReference>
<dbReference type="Proteomes" id="UP000027980">
    <property type="component" value="Chromosome"/>
</dbReference>
<evidence type="ECO:0000259" key="1">
    <source>
        <dbReference type="PROSITE" id="PS50011"/>
    </source>
</evidence>
<protein>
    <submittedName>
        <fullName evidence="3">Serine/threonine protein kinase</fullName>
    </submittedName>
</protein>
<dbReference type="SUPFAM" id="SSF56112">
    <property type="entry name" value="Protein kinase-like (PK-like)"/>
    <property type="match status" value="1"/>
</dbReference>
<dbReference type="AlphaFoldDB" id="A0A075LP44"/>
<dbReference type="GO" id="GO:0005524">
    <property type="term" value="F:ATP binding"/>
    <property type="evidence" value="ECO:0007669"/>
    <property type="project" value="InterPro"/>
</dbReference>
<evidence type="ECO:0000313" key="5">
    <source>
        <dbReference type="Proteomes" id="UP000199735"/>
    </source>
</evidence>
<dbReference type="EMBL" id="CP008876">
    <property type="protein sequence ID" value="AIF66198.1"/>
    <property type="molecule type" value="Genomic_DNA"/>
</dbReference>
<dbReference type="GeneID" id="34221443"/>
<dbReference type="InterPro" id="IPR000719">
    <property type="entry name" value="Prot_kinase_dom"/>
</dbReference>
<dbReference type="Pfam" id="PF00069">
    <property type="entry name" value="Pkinase"/>
    <property type="match status" value="1"/>
</dbReference>
<evidence type="ECO:0000313" key="2">
    <source>
        <dbReference type="EMBL" id="AIF66198.1"/>
    </source>
</evidence>
<dbReference type="PANTHER" id="PTHR44167">
    <property type="entry name" value="OVARIAN-SPECIFIC SERINE/THREONINE-PROTEIN KINASE LOK-RELATED"/>
    <property type="match status" value="1"/>
</dbReference>
<keyword evidence="3" id="KW-0723">Serine/threonine-protein kinase</keyword>
<reference evidence="3 5" key="2">
    <citation type="submission" date="2016-10" db="EMBL/GenBank/DDBJ databases">
        <authorList>
            <person name="Varghese N."/>
            <person name="Submissions S."/>
        </authorList>
    </citation>
    <scope>NUCLEOTIDE SEQUENCE [LARGE SCALE GENOMIC DNA]</scope>
    <source>
        <strain evidence="3 5">DSM 21619</strain>
    </source>
</reference>
<evidence type="ECO:0000313" key="4">
    <source>
        <dbReference type="Proteomes" id="UP000027980"/>
    </source>
</evidence>
<dbReference type="PROSITE" id="PS50011">
    <property type="entry name" value="PROTEIN_KINASE_DOM"/>
    <property type="match status" value="1"/>
</dbReference>
<keyword evidence="3" id="KW-0808">Transferase</keyword>
<name>A0A075LP44_9BACI</name>
<dbReference type="Gene3D" id="1.10.510.10">
    <property type="entry name" value="Transferase(Phosphotransferase) domain 1"/>
    <property type="match status" value="1"/>
</dbReference>
<dbReference type="OrthoDB" id="9788659at2"/>